<gene>
    <name evidence="1" type="ORF">EV686_110113</name>
</gene>
<evidence type="ECO:0000313" key="1">
    <source>
        <dbReference type="EMBL" id="TCU93945.1"/>
    </source>
</evidence>
<dbReference type="Proteomes" id="UP000294692">
    <property type="component" value="Unassembled WGS sequence"/>
</dbReference>
<evidence type="ECO:0000313" key="2">
    <source>
        <dbReference type="Proteomes" id="UP000294692"/>
    </source>
</evidence>
<reference evidence="1 2" key="1">
    <citation type="submission" date="2019-03" db="EMBL/GenBank/DDBJ databases">
        <title>Genomic Encyclopedia of Type Strains, Phase IV (KMG-IV): sequencing the most valuable type-strain genomes for metagenomic binning, comparative biology and taxonomic classification.</title>
        <authorList>
            <person name="Goeker M."/>
        </authorList>
    </citation>
    <scope>NUCLEOTIDE SEQUENCE [LARGE SCALE GENOMIC DNA]</scope>
    <source>
        <strain evidence="1 2">DSM 100048</strain>
    </source>
</reference>
<dbReference type="RefSeq" id="WP_132477983.1">
    <property type="nucleotide sequence ID" value="NZ_JBHRVM010000001.1"/>
</dbReference>
<sequence length="199" mass="21787">MRISDVVAHLRQYCPSFGERVGVALNFQPERGQVKLQTPAAVVFPAGDEAEPSTAQNATVQPVVDQFAVVLILSTADPRRGEHTADLLHLLRAEVWRALIGWTPGAGYEPIEYLSGEVTEMDRSVTYYTLLFSAELTVGHYQGTGDGREPETWQEYELAGLPVLEALDAEVDVIDPIADPNLQKPGPDGRVEFQLGVSE</sequence>
<dbReference type="AlphaFoldDB" id="A0A4R3UQ50"/>
<comment type="caution">
    <text evidence="1">The sequence shown here is derived from an EMBL/GenBank/DDBJ whole genome shotgun (WGS) entry which is preliminary data.</text>
</comment>
<dbReference type="EMBL" id="SMBX01000010">
    <property type="protein sequence ID" value="TCU93945.1"/>
    <property type="molecule type" value="Genomic_DNA"/>
</dbReference>
<keyword evidence="2" id="KW-1185">Reference proteome</keyword>
<proteinExistence type="predicted"/>
<dbReference type="InterPro" id="IPR056912">
    <property type="entry name" value="Phage_JBD30_tail_term-like"/>
</dbReference>
<name>A0A4R3UQ50_9BURK</name>
<dbReference type="Pfam" id="PF23840">
    <property type="entry name" value="Phage_tail_terminator"/>
    <property type="match status" value="1"/>
</dbReference>
<protein>
    <submittedName>
        <fullName evidence="1">Uncharacterized protein</fullName>
    </submittedName>
</protein>
<accession>A0A4R3UQ50</accession>
<organism evidence="1 2">
    <name type="scientific">Paracandidimonas soli</name>
    <dbReference type="NCBI Taxonomy" id="1917182"/>
    <lineage>
        <taxon>Bacteria</taxon>
        <taxon>Pseudomonadati</taxon>
        <taxon>Pseudomonadota</taxon>
        <taxon>Betaproteobacteria</taxon>
        <taxon>Burkholderiales</taxon>
        <taxon>Alcaligenaceae</taxon>
        <taxon>Paracandidimonas</taxon>
    </lineage>
</organism>
<dbReference type="OrthoDB" id="4014363at2"/>